<name>I8UJ01_9BACL</name>
<comment type="caution">
    <text evidence="2">The sequence shown here is derived from an EMBL/GenBank/DDBJ whole genome shotgun (WGS) entry which is preliminary data.</text>
</comment>
<accession>I8UJ01</accession>
<dbReference type="AlphaFoldDB" id="I8UJ01"/>
<keyword evidence="3" id="KW-1185">Reference proteome</keyword>
<dbReference type="Pfam" id="PF13040">
    <property type="entry name" value="Fur_reg_FbpB"/>
    <property type="match status" value="1"/>
</dbReference>
<proteinExistence type="predicted"/>
<dbReference type="RefSeq" id="WP_007201060.1">
    <property type="nucleotide sequence ID" value="NZ_AKKV01000020.1"/>
</dbReference>
<evidence type="ECO:0000313" key="2">
    <source>
        <dbReference type="EMBL" id="EIT86865.1"/>
    </source>
</evidence>
<protein>
    <recommendedName>
        <fullName evidence="4">FbpB family small basic protein</fullName>
    </recommendedName>
</protein>
<dbReference type="InterPro" id="IPR025004">
    <property type="entry name" value="SenN/SenS"/>
</dbReference>
<evidence type="ECO:0008006" key="4">
    <source>
        <dbReference type="Google" id="ProtNLM"/>
    </source>
</evidence>
<dbReference type="OrthoDB" id="2991278at2"/>
<keyword evidence="1" id="KW-0175">Coiled coil</keyword>
<reference evidence="2 3" key="1">
    <citation type="journal article" date="2012" name="J. Bacteriol.">
        <title>Genome of Bacillus macauensis ZFHKF-1, a Long-Chain-Forming Bacterium.</title>
        <authorList>
            <person name="Cai L."/>
            <person name="Zhang T."/>
        </authorList>
    </citation>
    <scope>NUCLEOTIDE SEQUENCE [LARGE SCALE GENOMIC DNA]</scope>
    <source>
        <strain evidence="2 3">ZFHKF-1</strain>
    </source>
</reference>
<dbReference type="EMBL" id="AKKV01000020">
    <property type="protein sequence ID" value="EIT86865.1"/>
    <property type="molecule type" value="Genomic_DNA"/>
</dbReference>
<gene>
    <name evidence="2" type="ORF">A374_04804</name>
</gene>
<evidence type="ECO:0000256" key="1">
    <source>
        <dbReference type="SAM" id="Coils"/>
    </source>
</evidence>
<evidence type="ECO:0000313" key="3">
    <source>
        <dbReference type="Proteomes" id="UP000004080"/>
    </source>
</evidence>
<dbReference type="Proteomes" id="UP000004080">
    <property type="component" value="Unassembled WGS sequence"/>
</dbReference>
<organism evidence="2 3">
    <name type="scientific">Fictibacillus macauensis ZFHKF-1</name>
    <dbReference type="NCBI Taxonomy" id="1196324"/>
    <lineage>
        <taxon>Bacteria</taxon>
        <taxon>Bacillati</taxon>
        <taxon>Bacillota</taxon>
        <taxon>Bacilli</taxon>
        <taxon>Bacillales</taxon>
        <taxon>Fictibacillaceae</taxon>
        <taxon>Fictibacillus</taxon>
    </lineage>
</organism>
<sequence length="42" mass="5323">MRKQRHKSFKELVNENKRELLQDREAMERLEQKWEEKHSKQA</sequence>
<dbReference type="PATRIC" id="fig|1196324.3.peg.976"/>
<feature type="coiled-coil region" evidence="1">
    <location>
        <begin position="10"/>
        <end position="37"/>
    </location>
</feature>
<dbReference type="STRING" id="1196324.A374_04804"/>